<name>A0AAD8AUZ2_BIOPF</name>
<keyword evidence="2" id="KW-1185">Reference proteome</keyword>
<organism evidence="1 2">
    <name type="scientific">Biomphalaria pfeifferi</name>
    <name type="common">Bloodfluke planorb</name>
    <name type="synonym">Freshwater snail</name>
    <dbReference type="NCBI Taxonomy" id="112525"/>
    <lineage>
        <taxon>Eukaryota</taxon>
        <taxon>Metazoa</taxon>
        <taxon>Spiralia</taxon>
        <taxon>Lophotrochozoa</taxon>
        <taxon>Mollusca</taxon>
        <taxon>Gastropoda</taxon>
        <taxon>Heterobranchia</taxon>
        <taxon>Euthyneura</taxon>
        <taxon>Panpulmonata</taxon>
        <taxon>Hygrophila</taxon>
        <taxon>Lymnaeoidea</taxon>
        <taxon>Planorbidae</taxon>
        <taxon>Biomphalaria</taxon>
    </lineage>
</organism>
<accession>A0AAD8AUZ2</accession>
<protein>
    <submittedName>
        <fullName evidence="1">Uncharacterized protein</fullName>
    </submittedName>
</protein>
<reference evidence="1" key="1">
    <citation type="journal article" date="2023" name="PLoS Negl. Trop. Dis.">
        <title>A genome sequence for Biomphalaria pfeifferi, the major vector snail for the human-infecting parasite Schistosoma mansoni.</title>
        <authorList>
            <person name="Bu L."/>
            <person name="Lu L."/>
            <person name="Laidemitt M.R."/>
            <person name="Zhang S.M."/>
            <person name="Mutuku M."/>
            <person name="Mkoji G."/>
            <person name="Steinauer M."/>
            <person name="Loker E.S."/>
        </authorList>
    </citation>
    <scope>NUCLEOTIDE SEQUENCE</scope>
    <source>
        <strain evidence="1">KasaAsao</strain>
    </source>
</reference>
<sequence length="70" mass="7552">MQSPSPSGLLDLNMKLFISPEIGSLWLGRLVPTKSELIGASESQKVVSSVMLPKVSIVFFFIAVTAQESN</sequence>
<reference evidence="1" key="2">
    <citation type="submission" date="2023-04" db="EMBL/GenBank/DDBJ databases">
        <authorList>
            <person name="Bu L."/>
            <person name="Lu L."/>
            <person name="Laidemitt M.R."/>
            <person name="Zhang S.M."/>
            <person name="Mutuku M."/>
            <person name="Mkoji G."/>
            <person name="Steinauer M."/>
            <person name="Loker E.S."/>
        </authorList>
    </citation>
    <scope>NUCLEOTIDE SEQUENCE</scope>
    <source>
        <strain evidence="1">KasaAsao</strain>
        <tissue evidence="1">Whole Snail</tissue>
    </source>
</reference>
<evidence type="ECO:0000313" key="1">
    <source>
        <dbReference type="EMBL" id="KAK0042337.1"/>
    </source>
</evidence>
<dbReference type="Proteomes" id="UP001233172">
    <property type="component" value="Unassembled WGS sequence"/>
</dbReference>
<gene>
    <name evidence="1" type="ORF">Bpfe_028249</name>
</gene>
<dbReference type="AlphaFoldDB" id="A0AAD8AUZ2"/>
<evidence type="ECO:0000313" key="2">
    <source>
        <dbReference type="Proteomes" id="UP001233172"/>
    </source>
</evidence>
<proteinExistence type="predicted"/>
<dbReference type="EMBL" id="JASAOG010000244">
    <property type="protein sequence ID" value="KAK0042337.1"/>
    <property type="molecule type" value="Genomic_DNA"/>
</dbReference>
<comment type="caution">
    <text evidence="1">The sequence shown here is derived from an EMBL/GenBank/DDBJ whole genome shotgun (WGS) entry which is preliminary data.</text>
</comment>